<organism evidence="10 11">
    <name type="scientific">Strongylocentrotus purpuratus</name>
    <name type="common">Purple sea urchin</name>
    <dbReference type="NCBI Taxonomy" id="7668"/>
    <lineage>
        <taxon>Eukaryota</taxon>
        <taxon>Metazoa</taxon>
        <taxon>Echinodermata</taxon>
        <taxon>Eleutherozoa</taxon>
        <taxon>Echinozoa</taxon>
        <taxon>Echinoidea</taxon>
        <taxon>Euechinoidea</taxon>
        <taxon>Echinacea</taxon>
        <taxon>Camarodonta</taxon>
        <taxon>Echinidea</taxon>
        <taxon>Strongylocentrotidae</taxon>
        <taxon>Strongylocentrotus</taxon>
    </lineage>
</organism>
<evidence type="ECO:0000313" key="10">
    <source>
        <dbReference type="EnsemblMetazoa" id="XP_030850894"/>
    </source>
</evidence>
<evidence type="ECO:0000256" key="6">
    <source>
        <dbReference type="ARBA" id="ARBA00032298"/>
    </source>
</evidence>
<evidence type="ECO:0000256" key="3">
    <source>
        <dbReference type="ARBA" id="ARBA00013646"/>
    </source>
</evidence>
<dbReference type="InParanoid" id="A0A7M7PHT0"/>
<proteinExistence type="predicted"/>
<name>A0A7M7PHT0_STRPU</name>
<evidence type="ECO:0000256" key="2">
    <source>
        <dbReference type="ARBA" id="ARBA00012485"/>
    </source>
</evidence>
<dbReference type="GO" id="GO:0000209">
    <property type="term" value="P:protein polyubiquitination"/>
    <property type="evidence" value="ECO:0000318"/>
    <property type="project" value="GO_Central"/>
</dbReference>
<dbReference type="GO" id="GO:0000151">
    <property type="term" value="C:ubiquitin ligase complex"/>
    <property type="evidence" value="ECO:0000318"/>
    <property type="project" value="GO_Central"/>
</dbReference>
<dbReference type="GeneID" id="105447173"/>
<reference evidence="10" key="2">
    <citation type="submission" date="2021-01" db="UniProtKB">
        <authorList>
            <consortium name="EnsemblMetazoa"/>
        </authorList>
    </citation>
    <scope>IDENTIFICATION</scope>
</reference>
<dbReference type="AlphaFoldDB" id="A0A7M7PHT0"/>
<evidence type="ECO:0000256" key="5">
    <source>
        <dbReference type="ARBA" id="ARBA00032234"/>
    </source>
</evidence>
<dbReference type="GO" id="GO:0043161">
    <property type="term" value="P:proteasome-mediated ubiquitin-dependent protein catabolic process"/>
    <property type="evidence" value="ECO:0000318"/>
    <property type="project" value="GO_Central"/>
</dbReference>
<dbReference type="GO" id="GO:0006513">
    <property type="term" value="P:protein monoubiquitination"/>
    <property type="evidence" value="ECO:0000318"/>
    <property type="project" value="GO_Central"/>
</dbReference>
<evidence type="ECO:0000256" key="7">
    <source>
        <dbReference type="ARBA" id="ARBA00053831"/>
    </source>
</evidence>
<dbReference type="FunCoup" id="A0A7M7PHT0">
    <property type="interactions" value="120"/>
</dbReference>
<sequence>MKDPVLYGEFRRQLKAVQIAIRVHGASNNSFTDNCQGNPHQAPYSIEVRSDAISLVQDKPLKQWTFLLPEGLRALPGSCSGLEWIQGEGIQMRLQLETDDLNGAQEAEPEKGGELDEETGDLFLKALENPSCEVSCSRCGAPLVQPSGGFKKVLPLPSGDWGDMAADMWCCKSKVIAEERGKMSPLQLNPEEGSIMVDDLHLLINSRMLTKGSVQIEVKKMTGLSNTKQTGKSFNVLCQRCGNILGSIDNSGGSSQLETTKLYRYAVCIQHKRNHLSDKMNNPLQQTICSVMVSLFKNQMTFKYIIEDEEEHKPRLLIWLLGIDTRLLFGGAPSTIKDQAGSSSLHQPSPPIPPEGSRLEVQLKSLPIVKVLYQTCNSDTGQRLGQEWNKDLMVHGITLTMEACLQLGLLLATSTLQAPPSMRQMNGFRVGSLKL</sequence>
<dbReference type="GO" id="GO:0030332">
    <property type="term" value="F:cyclin binding"/>
    <property type="evidence" value="ECO:0000318"/>
    <property type="project" value="GO_Central"/>
</dbReference>
<comment type="catalytic activity">
    <reaction evidence="1">
        <text>S-ubiquitinyl-[E2 ubiquitin-conjugating enzyme]-L-cysteine + [acceptor protein]-L-lysine = [E2 ubiquitin-conjugating enzyme]-L-cysteine + N(6)-ubiquitinyl-[acceptor protein]-L-lysine.</text>
        <dbReference type="EC" id="2.3.2.26"/>
    </reaction>
</comment>
<feature type="compositionally biased region" description="Polar residues" evidence="9">
    <location>
        <begin position="338"/>
        <end position="347"/>
    </location>
</feature>
<dbReference type="InterPro" id="IPR019193">
    <property type="entry name" value="UBQ-conj_enz_E2-bd_prot"/>
</dbReference>
<evidence type="ECO:0000256" key="9">
    <source>
        <dbReference type="SAM" id="MobiDB-lite"/>
    </source>
</evidence>
<keyword evidence="11" id="KW-1185">Reference proteome</keyword>
<dbReference type="GO" id="GO:0061630">
    <property type="term" value="F:ubiquitin protein ligase activity"/>
    <property type="evidence" value="ECO:0000318"/>
    <property type="project" value="GO_Central"/>
</dbReference>
<dbReference type="KEGG" id="spu:105447173"/>
<evidence type="ECO:0000256" key="4">
    <source>
        <dbReference type="ARBA" id="ARBA00029737"/>
    </source>
</evidence>
<dbReference type="OrthoDB" id="66510at2759"/>
<feature type="region of interest" description="Disordered" evidence="9">
    <location>
        <begin position="338"/>
        <end position="357"/>
    </location>
</feature>
<comment type="subunit">
    <text evidence="8">Interacts with UBE2C/UbcH10 (E2 ubiquitin-conjugating enzyme). In vitro, interacts with cyclin-B.</text>
</comment>
<dbReference type="OMA" id="KAHATYR"/>
<comment type="function">
    <text evidence="7">E3 ubiquitin-protein ligase which accepts ubiquitin from specific E2 ubiquitin-conjugating enzymes, and transfers it to substrates, generally promoting their degradation by the proteasome. Independently of its E3 ubiquitin-protein ligase activity, acts as an inhibitor of CPSF3 endonuclease activity by blocking CPSF3 active site.</text>
</comment>
<dbReference type="CTD" id="90025"/>
<dbReference type="EC" id="2.3.2.26" evidence="2"/>
<evidence type="ECO:0000313" key="11">
    <source>
        <dbReference type="Proteomes" id="UP000007110"/>
    </source>
</evidence>
<dbReference type="RefSeq" id="XP_030850894.1">
    <property type="nucleotide sequence ID" value="XM_030995034.1"/>
</dbReference>
<dbReference type="Pfam" id="PF09814">
    <property type="entry name" value="HECT_2"/>
    <property type="match status" value="1"/>
</dbReference>
<dbReference type="GO" id="GO:0031624">
    <property type="term" value="F:ubiquitin conjugating enzyme binding"/>
    <property type="evidence" value="ECO:0000318"/>
    <property type="project" value="GO_Central"/>
</dbReference>
<reference evidence="11" key="1">
    <citation type="submission" date="2015-02" db="EMBL/GenBank/DDBJ databases">
        <title>Genome sequencing for Strongylocentrotus purpuratus.</title>
        <authorList>
            <person name="Murali S."/>
            <person name="Liu Y."/>
            <person name="Vee V."/>
            <person name="English A."/>
            <person name="Wang M."/>
            <person name="Skinner E."/>
            <person name="Han Y."/>
            <person name="Muzny D.M."/>
            <person name="Worley K.C."/>
            <person name="Gibbs R.A."/>
        </authorList>
    </citation>
    <scope>NUCLEOTIDE SEQUENCE</scope>
</reference>
<evidence type="ECO:0000256" key="8">
    <source>
        <dbReference type="ARBA" id="ARBA00064185"/>
    </source>
</evidence>
<evidence type="ECO:0000256" key="1">
    <source>
        <dbReference type="ARBA" id="ARBA00000885"/>
    </source>
</evidence>
<dbReference type="PANTHER" id="PTHR31531">
    <property type="entry name" value="E3 UBIQUITIN-PROTEIN LIGASE E3D FAMILY MEMBER"/>
    <property type="match status" value="1"/>
</dbReference>
<protein>
    <recommendedName>
        <fullName evidence="3">E3 ubiquitin-protein ligase E3D</fullName>
        <ecNumber evidence="2">2.3.2.26</ecNumber>
    </recommendedName>
    <alternativeName>
        <fullName evidence="6">HECT-type E3 ubiquitin transferase E3D</fullName>
    </alternativeName>
    <alternativeName>
        <fullName evidence="5">UbcH10-binding protein with a HECT-like domain</fullName>
    </alternativeName>
    <alternativeName>
        <fullName evidence="4">Ubiquitin-conjugating enzyme E2C-binding protein</fullName>
    </alternativeName>
</protein>
<dbReference type="GO" id="GO:0005634">
    <property type="term" value="C:nucleus"/>
    <property type="evidence" value="ECO:0000318"/>
    <property type="project" value="GO_Central"/>
</dbReference>
<dbReference type="Proteomes" id="UP000007110">
    <property type="component" value="Unassembled WGS sequence"/>
</dbReference>
<accession>A0A7M7PHT0</accession>
<dbReference type="PANTHER" id="PTHR31531:SF2">
    <property type="entry name" value="E3 UBIQUITIN-PROTEIN LIGASE E3D"/>
    <property type="match status" value="1"/>
</dbReference>
<dbReference type="GO" id="GO:0005829">
    <property type="term" value="C:cytosol"/>
    <property type="evidence" value="ECO:0000318"/>
    <property type="project" value="GO_Central"/>
</dbReference>
<dbReference type="EnsemblMetazoa" id="XM_030995034">
    <property type="protein sequence ID" value="XP_030850894"/>
    <property type="gene ID" value="LOC105447173"/>
</dbReference>
<dbReference type="GO" id="GO:0051865">
    <property type="term" value="P:protein autoubiquitination"/>
    <property type="evidence" value="ECO:0000318"/>
    <property type="project" value="GO_Central"/>
</dbReference>